<dbReference type="EMBL" id="JAGEOJ010000001">
    <property type="protein sequence ID" value="MBO2445550.1"/>
    <property type="molecule type" value="Genomic_DNA"/>
</dbReference>
<proteinExistence type="predicted"/>
<sequence>MSDIFGEVLQRAFAERGFRTTMIEWDTLEITKPGMDPWTIHIDAFRQSASVNSRAELPRLAADYVERAVAAFTRDTAGIDEILAAGQLRLRLYHPDDLGDLRDSLVARPLAPGLLETVVIDYPESLSPLQRSALGNLSENEAFGAAILWSLDREPHYVQTDEVYGVPITYVGEQHRYVSAHLHLLLRHVNGHAPFGALVAVPIPEYVIIHVIGPDAHLFAAMEAMQDLARTHYEKGEKPLTKQVYWWCPGDYERIPVPDAFHSGMLPDLRPVGLEFDHEEETASPLTPYTDDLVALWMEAHP</sequence>
<protein>
    <submittedName>
        <fullName evidence="1">Uncharacterized protein</fullName>
    </submittedName>
</protein>
<organism evidence="1 2">
    <name type="scientific">Actinomadura barringtoniae</name>
    <dbReference type="NCBI Taxonomy" id="1427535"/>
    <lineage>
        <taxon>Bacteria</taxon>
        <taxon>Bacillati</taxon>
        <taxon>Actinomycetota</taxon>
        <taxon>Actinomycetes</taxon>
        <taxon>Streptosporangiales</taxon>
        <taxon>Thermomonosporaceae</taxon>
        <taxon>Actinomadura</taxon>
    </lineage>
</organism>
<accession>A0A939P5J6</accession>
<dbReference type="AlphaFoldDB" id="A0A939P5J6"/>
<name>A0A939P5J6_9ACTN</name>
<comment type="caution">
    <text evidence="1">The sequence shown here is derived from an EMBL/GenBank/DDBJ whole genome shotgun (WGS) entry which is preliminary data.</text>
</comment>
<evidence type="ECO:0000313" key="2">
    <source>
        <dbReference type="Proteomes" id="UP000669179"/>
    </source>
</evidence>
<gene>
    <name evidence="1" type="ORF">J4573_00450</name>
</gene>
<keyword evidence="2" id="KW-1185">Reference proteome</keyword>
<dbReference type="Proteomes" id="UP000669179">
    <property type="component" value="Unassembled WGS sequence"/>
</dbReference>
<dbReference type="RefSeq" id="WP_208253166.1">
    <property type="nucleotide sequence ID" value="NZ_JAGEOJ010000001.1"/>
</dbReference>
<evidence type="ECO:0000313" key="1">
    <source>
        <dbReference type="EMBL" id="MBO2445550.1"/>
    </source>
</evidence>
<reference evidence="1" key="1">
    <citation type="submission" date="2021-03" db="EMBL/GenBank/DDBJ databases">
        <authorList>
            <person name="Kanchanasin P."/>
            <person name="Saeng-In P."/>
            <person name="Phongsopitanun W."/>
            <person name="Yuki M."/>
            <person name="Kudo T."/>
            <person name="Ohkuma M."/>
            <person name="Tanasupawat S."/>
        </authorList>
    </citation>
    <scope>NUCLEOTIDE SEQUENCE</scope>
    <source>
        <strain evidence="1">GKU 128</strain>
    </source>
</reference>